<dbReference type="AlphaFoldDB" id="A0A6B0SS53"/>
<feature type="domain" description="Calcineurin-like phosphoesterase" evidence="1">
    <location>
        <begin position="16"/>
        <end position="112"/>
    </location>
</feature>
<dbReference type="PANTHER" id="PTHR46546:SF4">
    <property type="entry name" value="SHEWANELLA-LIKE PROTEIN PHOSPHATASE 1"/>
    <property type="match status" value="1"/>
</dbReference>
<dbReference type="Pfam" id="PF00149">
    <property type="entry name" value="Metallophos"/>
    <property type="match status" value="1"/>
</dbReference>
<dbReference type="PANTHER" id="PTHR46546">
    <property type="entry name" value="SHEWANELLA-LIKE PROTEIN PHOSPHATASE 1"/>
    <property type="match status" value="1"/>
</dbReference>
<evidence type="ECO:0000259" key="1">
    <source>
        <dbReference type="Pfam" id="PF00149"/>
    </source>
</evidence>
<feature type="non-terminal residue" evidence="2">
    <location>
        <position position="224"/>
    </location>
</feature>
<dbReference type="Proteomes" id="UP000471521">
    <property type="component" value="Unassembled WGS sequence"/>
</dbReference>
<dbReference type="InterPro" id="IPR029052">
    <property type="entry name" value="Metallo-depent_PP-like"/>
</dbReference>
<dbReference type="GO" id="GO:0016787">
    <property type="term" value="F:hydrolase activity"/>
    <property type="evidence" value="ECO:0007669"/>
    <property type="project" value="InterPro"/>
</dbReference>
<evidence type="ECO:0000313" key="3">
    <source>
        <dbReference type="Proteomes" id="UP000471521"/>
    </source>
</evidence>
<dbReference type="OrthoDB" id="303721at2157"/>
<dbReference type="SUPFAM" id="SSF56300">
    <property type="entry name" value="Metallo-dependent phosphatases"/>
    <property type="match status" value="1"/>
</dbReference>
<protein>
    <submittedName>
        <fullName evidence="2">Protein tyrosine phosphatase</fullName>
    </submittedName>
</protein>
<evidence type="ECO:0000313" key="2">
    <source>
        <dbReference type="EMBL" id="MXR21842.1"/>
    </source>
</evidence>
<dbReference type="InterPro" id="IPR004843">
    <property type="entry name" value="Calcineurin-like_PHP"/>
</dbReference>
<proteinExistence type="predicted"/>
<comment type="caution">
    <text evidence="2">The sequence shown here is derived from an EMBL/GenBank/DDBJ whole genome shotgun (WGS) entry which is preliminary data.</text>
</comment>
<sequence length="224" mass="24276">MARRRDAVRALDGTPPVVSISDLHGYRADAERALLALRDHSDYDPVVTRGDDGALHWAGNDYVLVFNGDLVDRGPDSPGCVDLAGRLQDEAPPGRVRYHLGNHEGYLLFQRLAADTGWYCSSAPAATRRAFLARIATEDVTMAYEGYTFTYSHAGSETGVDVTRVNDRLATVGAELLALADGDDGPHRQRAVLEAYPDLFGVGQPHRKGPGASPLWLSFDCLPA</sequence>
<name>A0A6B0SS53_9EURY</name>
<accession>A0A6B0SS53</accession>
<dbReference type="Gene3D" id="3.60.21.10">
    <property type="match status" value="1"/>
</dbReference>
<gene>
    <name evidence="2" type="ORF">GRX66_14970</name>
</gene>
<reference evidence="2 3" key="1">
    <citation type="submission" date="2019-12" db="EMBL/GenBank/DDBJ databases">
        <title>Isolation and characterization of three novel carbon monoxide-oxidizing members of Halobacteria from salione crusts and soils.</title>
        <authorList>
            <person name="Myers M.R."/>
            <person name="King G.M."/>
        </authorList>
    </citation>
    <scope>NUCLEOTIDE SEQUENCE [LARGE SCALE GENOMIC DNA]</scope>
    <source>
        <strain evidence="2 3">PCN9</strain>
    </source>
</reference>
<dbReference type="EMBL" id="WUUU01000158">
    <property type="protein sequence ID" value="MXR21842.1"/>
    <property type="molecule type" value="Genomic_DNA"/>
</dbReference>
<dbReference type="RefSeq" id="WP_159527274.1">
    <property type="nucleotide sequence ID" value="NZ_WUUU01000158.1"/>
</dbReference>
<keyword evidence="3" id="KW-1185">Reference proteome</keyword>
<organism evidence="2 3">
    <name type="scientific">Halobacterium bonnevillei</name>
    <dbReference type="NCBI Taxonomy" id="2692200"/>
    <lineage>
        <taxon>Archaea</taxon>
        <taxon>Methanobacteriati</taxon>
        <taxon>Methanobacteriota</taxon>
        <taxon>Stenosarchaea group</taxon>
        <taxon>Halobacteria</taxon>
        <taxon>Halobacteriales</taxon>
        <taxon>Halobacteriaceae</taxon>
        <taxon>Halobacterium</taxon>
    </lineage>
</organism>